<accession>A0A1I8FCP7</accession>
<feature type="region of interest" description="Disordered" evidence="1">
    <location>
        <begin position="183"/>
        <end position="203"/>
    </location>
</feature>
<sequence>LNRPGGCPAAIPGAQPGGAGNKARLSCRHGGPRLPASPTKSLLSQQILRHFQSQSQTAAEQQQQQQQQRHVRYLLVWKIAAARMKEGKKKKTDQSGQARTAMPDQLRTCRLPRRPCGNEPKLHGDSLETLWCNDQLLADCERLQRHRLARWTSSWNGQKGRISIVSGRWPRRHRYELTLNGTARREDGRREPPEGGLRREKTRAALKLPRC</sequence>
<organism evidence="2 3">
    <name type="scientific">Macrostomum lignano</name>
    <dbReference type="NCBI Taxonomy" id="282301"/>
    <lineage>
        <taxon>Eukaryota</taxon>
        <taxon>Metazoa</taxon>
        <taxon>Spiralia</taxon>
        <taxon>Lophotrochozoa</taxon>
        <taxon>Platyhelminthes</taxon>
        <taxon>Rhabditophora</taxon>
        <taxon>Macrostomorpha</taxon>
        <taxon>Macrostomida</taxon>
        <taxon>Macrostomidae</taxon>
        <taxon>Macrostomum</taxon>
    </lineage>
</organism>
<reference evidence="3" key="1">
    <citation type="submission" date="2016-11" db="UniProtKB">
        <authorList>
            <consortium name="WormBaseParasite"/>
        </authorList>
    </citation>
    <scope>IDENTIFICATION</scope>
</reference>
<evidence type="ECO:0000256" key="1">
    <source>
        <dbReference type="SAM" id="MobiDB-lite"/>
    </source>
</evidence>
<feature type="compositionally biased region" description="Low complexity" evidence="1">
    <location>
        <begin position="1"/>
        <end position="14"/>
    </location>
</feature>
<feature type="region of interest" description="Disordered" evidence="1">
    <location>
        <begin position="85"/>
        <end position="112"/>
    </location>
</feature>
<feature type="region of interest" description="Disordered" evidence="1">
    <location>
        <begin position="1"/>
        <end position="41"/>
    </location>
</feature>
<dbReference type="AlphaFoldDB" id="A0A1I8FCP7"/>
<dbReference type="WBParaSite" id="maker-unitig_28714-snap-gene-0.2-mRNA-1">
    <property type="protein sequence ID" value="maker-unitig_28714-snap-gene-0.2-mRNA-1"/>
    <property type="gene ID" value="maker-unitig_28714-snap-gene-0.2"/>
</dbReference>
<protein>
    <submittedName>
        <fullName evidence="3">Histone deacetylase complex subunit SAP30 Sin3 binding domain-containing protein</fullName>
    </submittedName>
</protein>
<evidence type="ECO:0000313" key="2">
    <source>
        <dbReference type="Proteomes" id="UP000095280"/>
    </source>
</evidence>
<evidence type="ECO:0000313" key="3">
    <source>
        <dbReference type="WBParaSite" id="maker-unitig_28714-snap-gene-0.2-mRNA-1"/>
    </source>
</evidence>
<name>A0A1I8FCP7_9PLAT</name>
<proteinExistence type="predicted"/>
<dbReference type="Proteomes" id="UP000095280">
    <property type="component" value="Unplaced"/>
</dbReference>
<keyword evidence="2" id="KW-1185">Reference proteome</keyword>